<protein>
    <submittedName>
        <fullName evidence="1">Uncharacterized protein</fullName>
    </submittedName>
</protein>
<comment type="caution">
    <text evidence="1">The sequence shown here is derived from an EMBL/GenBank/DDBJ whole genome shotgun (WGS) entry which is preliminary data.</text>
</comment>
<name>A0A371H3X5_MUCPR</name>
<proteinExistence type="predicted"/>
<evidence type="ECO:0000313" key="2">
    <source>
        <dbReference type="Proteomes" id="UP000257109"/>
    </source>
</evidence>
<feature type="non-terminal residue" evidence="1">
    <location>
        <position position="1"/>
    </location>
</feature>
<sequence length="84" mass="9585">MLDREFLVDLICLPLNQLDVILDKFIVFGSPDVGKDESFMSTNQVKAYLKENARAYMLLSSLKVENKVIIGDVSFVRDFPKVFP</sequence>
<dbReference type="AlphaFoldDB" id="A0A371H3X5"/>
<organism evidence="1 2">
    <name type="scientific">Mucuna pruriens</name>
    <name type="common">Velvet bean</name>
    <name type="synonym">Dolichos pruriens</name>
    <dbReference type="NCBI Taxonomy" id="157652"/>
    <lineage>
        <taxon>Eukaryota</taxon>
        <taxon>Viridiplantae</taxon>
        <taxon>Streptophyta</taxon>
        <taxon>Embryophyta</taxon>
        <taxon>Tracheophyta</taxon>
        <taxon>Spermatophyta</taxon>
        <taxon>Magnoliopsida</taxon>
        <taxon>eudicotyledons</taxon>
        <taxon>Gunneridae</taxon>
        <taxon>Pentapetalae</taxon>
        <taxon>rosids</taxon>
        <taxon>fabids</taxon>
        <taxon>Fabales</taxon>
        <taxon>Fabaceae</taxon>
        <taxon>Papilionoideae</taxon>
        <taxon>50 kb inversion clade</taxon>
        <taxon>NPAAA clade</taxon>
        <taxon>indigoferoid/millettioid clade</taxon>
        <taxon>Phaseoleae</taxon>
        <taxon>Mucuna</taxon>
    </lineage>
</organism>
<gene>
    <name evidence="1" type="ORF">CR513_19885</name>
</gene>
<reference evidence="1" key="1">
    <citation type="submission" date="2018-05" db="EMBL/GenBank/DDBJ databases">
        <title>Draft genome of Mucuna pruriens seed.</title>
        <authorList>
            <person name="Nnadi N.E."/>
            <person name="Vos R."/>
            <person name="Hasami M.H."/>
            <person name="Devisetty U.K."/>
            <person name="Aguiy J.C."/>
        </authorList>
    </citation>
    <scope>NUCLEOTIDE SEQUENCE [LARGE SCALE GENOMIC DNA]</scope>
    <source>
        <strain evidence="1">JCA_2017</strain>
    </source>
</reference>
<dbReference type="OrthoDB" id="1424108at2759"/>
<accession>A0A371H3X5</accession>
<dbReference type="Proteomes" id="UP000257109">
    <property type="component" value="Unassembled WGS sequence"/>
</dbReference>
<dbReference type="EMBL" id="QJKJ01003676">
    <property type="protein sequence ID" value="RDX97353.1"/>
    <property type="molecule type" value="Genomic_DNA"/>
</dbReference>
<keyword evidence="2" id="KW-1185">Reference proteome</keyword>
<evidence type="ECO:0000313" key="1">
    <source>
        <dbReference type="EMBL" id="RDX97353.1"/>
    </source>
</evidence>